<gene>
    <name evidence="2" type="ORF">N4G40_10380</name>
</gene>
<evidence type="ECO:0000256" key="1">
    <source>
        <dbReference type="SAM" id="MobiDB-lite"/>
    </source>
</evidence>
<evidence type="ECO:0000313" key="2">
    <source>
        <dbReference type="EMBL" id="MDZ7278676.1"/>
    </source>
</evidence>
<dbReference type="Proteomes" id="UP001288620">
    <property type="component" value="Unassembled WGS sequence"/>
</dbReference>
<evidence type="ECO:0000313" key="3">
    <source>
        <dbReference type="Proteomes" id="UP001288620"/>
    </source>
</evidence>
<feature type="region of interest" description="Disordered" evidence="1">
    <location>
        <begin position="61"/>
        <end position="92"/>
    </location>
</feature>
<accession>A0ABU5LG39</accession>
<proteinExistence type="predicted"/>
<reference evidence="3" key="1">
    <citation type="submission" date="2023-07" db="EMBL/GenBank/DDBJ databases">
        <title>Structural and functional analysis of rice phyllospheric bacteria for their antimicrobial properties and defense elicitation against blast disease.</title>
        <authorList>
            <person name="Sahu K.P."/>
            <person name="Asharani P."/>
            <person name="Kumar M."/>
            <person name="Reddy B."/>
            <person name="Kumar A."/>
        </authorList>
    </citation>
    <scope>NUCLEOTIDE SEQUENCE [LARGE SCALE GENOMIC DNA]</scope>
    <source>
        <strain evidence="3">OsEp_Plm_30P10</strain>
    </source>
</reference>
<name>A0ABU5LG39_9GAMM</name>
<dbReference type="EMBL" id="JAOBTT010000001">
    <property type="protein sequence ID" value="MDZ7278676.1"/>
    <property type="molecule type" value="Genomic_DNA"/>
</dbReference>
<organism evidence="2 3">
    <name type="scientific">Pantoea eucrina</name>
    <dbReference type="NCBI Taxonomy" id="472693"/>
    <lineage>
        <taxon>Bacteria</taxon>
        <taxon>Pseudomonadati</taxon>
        <taxon>Pseudomonadota</taxon>
        <taxon>Gammaproteobacteria</taxon>
        <taxon>Enterobacterales</taxon>
        <taxon>Erwiniaceae</taxon>
        <taxon>Pantoea</taxon>
    </lineage>
</organism>
<dbReference type="RefSeq" id="WP_322542624.1">
    <property type="nucleotide sequence ID" value="NZ_JAOBTT010000001.1"/>
</dbReference>
<comment type="caution">
    <text evidence="2">The sequence shown here is derived from an EMBL/GenBank/DDBJ whole genome shotgun (WGS) entry which is preliminary data.</text>
</comment>
<sequence>MENAEQNVIGEAAYALLMRREAVTVSSLVKELSRMAENNTSPERHQEIIGAQQWLLAHRGHSEPDNRTVSPVRGMSAQSDSVRMPADEKNKK</sequence>
<keyword evidence="3" id="KW-1185">Reference proteome</keyword>
<protein>
    <submittedName>
        <fullName evidence="2">Uncharacterized protein</fullName>
    </submittedName>
</protein>